<dbReference type="AlphaFoldDB" id="A0AAU7QUF6"/>
<accession>A0AAU7QUF6</accession>
<gene>
    <name evidence="1" type="ORF">ABIH81_19485</name>
</gene>
<protein>
    <submittedName>
        <fullName evidence="1">Uncharacterized protein</fullName>
    </submittedName>
</protein>
<proteinExistence type="predicted"/>
<dbReference type="RefSeq" id="WP_349876327.1">
    <property type="nucleotide sequence ID" value="NZ_CP157974.1"/>
</dbReference>
<name>A0AAU7QUF6_9ACTN</name>
<reference evidence="1" key="1">
    <citation type="submission" date="2024-06" db="EMBL/GenBank/DDBJ databases">
        <title>Micromonospora sp. strain HUAS YX12 genome sequences.</title>
        <authorList>
            <person name="Mo P."/>
        </authorList>
    </citation>
    <scope>NUCLEOTIDE SEQUENCE</scope>
    <source>
        <strain evidence="1">HUAS YX12</strain>
    </source>
</reference>
<organism evidence="1">
    <name type="scientific">Micromonospora sp. HUAS YX12</name>
    <dbReference type="NCBI Taxonomy" id="3156396"/>
    <lineage>
        <taxon>Bacteria</taxon>
        <taxon>Bacillati</taxon>
        <taxon>Actinomycetota</taxon>
        <taxon>Actinomycetes</taxon>
        <taxon>Micromonosporales</taxon>
        <taxon>Micromonosporaceae</taxon>
        <taxon>Micromonospora</taxon>
    </lineage>
</organism>
<sequence>MSNTSLTIVCLPNGIPTGELATTAATCLAASRLTSLGSARHFLVNTRFRRRSLLQPWKGTAAGGPVRLLDLDAMRVAARRTYWYRWRIWNQVVAGTRPAQPYWTFLERHRADPGRYPIAKAQRHYLAQPRIANMLTYNALPNRIMGLPTSHLEAFQTGAHGYAHYGWLCAVPGDSLLCLDGTHLAATRDQYAARLAYLAEANRRLTALSTRDILVALCTR</sequence>
<evidence type="ECO:0000313" key="1">
    <source>
        <dbReference type="EMBL" id="XBT79837.1"/>
    </source>
</evidence>
<dbReference type="EMBL" id="CP157974">
    <property type="protein sequence ID" value="XBT79837.1"/>
    <property type="molecule type" value="Genomic_DNA"/>
</dbReference>